<keyword evidence="10" id="KW-1185">Reference proteome</keyword>
<evidence type="ECO:0000256" key="2">
    <source>
        <dbReference type="ARBA" id="ARBA00007330"/>
    </source>
</evidence>
<keyword evidence="4" id="KW-0319">Glycerol metabolism</keyword>
<dbReference type="InterPro" id="IPR006076">
    <property type="entry name" value="FAD-dep_OxRdtase"/>
</dbReference>
<dbReference type="AlphaFoldDB" id="A0A1H8EQ87"/>
<evidence type="ECO:0000313" key="10">
    <source>
        <dbReference type="Proteomes" id="UP000182719"/>
    </source>
</evidence>
<dbReference type="Gene3D" id="3.50.50.60">
    <property type="entry name" value="FAD/NAD(P)-binding domain"/>
    <property type="match status" value="1"/>
</dbReference>
<keyword evidence="6" id="KW-0560">Oxidoreductase</keyword>
<organism evidence="9 10">
    <name type="scientific">Stigmatella aurantiaca</name>
    <dbReference type="NCBI Taxonomy" id="41"/>
    <lineage>
        <taxon>Bacteria</taxon>
        <taxon>Pseudomonadati</taxon>
        <taxon>Myxococcota</taxon>
        <taxon>Myxococcia</taxon>
        <taxon>Myxococcales</taxon>
        <taxon>Cystobacterineae</taxon>
        <taxon>Archangiaceae</taxon>
        <taxon>Stigmatella</taxon>
    </lineage>
</organism>
<dbReference type="PANTHER" id="PTHR11985:SF35">
    <property type="entry name" value="ANAEROBIC GLYCEROL-3-PHOSPHATE DEHYDROGENASE SUBUNIT A"/>
    <property type="match status" value="1"/>
</dbReference>
<dbReference type="SUPFAM" id="SSF51905">
    <property type="entry name" value="FAD/NAD(P)-binding domain"/>
    <property type="match status" value="1"/>
</dbReference>
<evidence type="ECO:0000256" key="1">
    <source>
        <dbReference type="ARBA" id="ARBA00001974"/>
    </source>
</evidence>
<dbReference type="GO" id="GO:0004368">
    <property type="term" value="F:glycerol-3-phosphate dehydrogenase (quinone) activity"/>
    <property type="evidence" value="ECO:0007669"/>
    <property type="project" value="InterPro"/>
</dbReference>
<comment type="cofactor">
    <cofactor evidence="1">
        <name>FAD</name>
        <dbReference type="ChEBI" id="CHEBI:57692"/>
    </cofactor>
</comment>
<dbReference type="Gene3D" id="3.30.9.10">
    <property type="entry name" value="D-Amino Acid Oxidase, subunit A, domain 2"/>
    <property type="match status" value="1"/>
</dbReference>
<dbReference type="Proteomes" id="UP000182719">
    <property type="component" value="Unassembled WGS sequence"/>
</dbReference>
<dbReference type="EMBL" id="FOAP01000034">
    <property type="protein sequence ID" value="SEN21560.1"/>
    <property type="molecule type" value="Genomic_DNA"/>
</dbReference>
<accession>A0A1H8EQ87</accession>
<evidence type="ECO:0000256" key="4">
    <source>
        <dbReference type="ARBA" id="ARBA00022798"/>
    </source>
</evidence>
<dbReference type="Pfam" id="PF01266">
    <property type="entry name" value="DAO"/>
    <property type="match status" value="1"/>
</dbReference>
<keyword evidence="5" id="KW-0274">FAD</keyword>
<dbReference type="PANTHER" id="PTHR11985">
    <property type="entry name" value="GLYCEROL-3-PHOSPHATE DEHYDROGENASE"/>
    <property type="match status" value="1"/>
</dbReference>
<keyword evidence="3" id="KW-0285">Flavoprotein</keyword>
<gene>
    <name evidence="9" type="ORF">SAMN05444354_13441</name>
</gene>
<evidence type="ECO:0000256" key="6">
    <source>
        <dbReference type="ARBA" id="ARBA00023002"/>
    </source>
</evidence>
<evidence type="ECO:0000259" key="8">
    <source>
        <dbReference type="Pfam" id="PF16901"/>
    </source>
</evidence>
<evidence type="ECO:0000259" key="7">
    <source>
        <dbReference type="Pfam" id="PF01266"/>
    </source>
</evidence>
<proteinExistence type="inferred from homology"/>
<dbReference type="Pfam" id="PF16901">
    <property type="entry name" value="DAO_C"/>
    <property type="match status" value="1"/>
</dbReference>
<dbReference type="GO" id="GO:0046168">
    <property type="term" value="P:glycerol-3-phosphate catabolic process"/>
    <property type="evidence" value="ECO:0007669"/>
    <property type="project" value="TreeGrafter"/>
</dbReference>
<evidence type="ECO:0000313" key="9">
    <source>
        <dbReference type="EMBL" id="SEN21560.1"/>
    </source>
</evidence>
<sequence length="575" mass="63625">MVKMSDMSSSQARAEVWARLSQSWDLIVVGGGITGAGILREATRAGLKALLIEQKDIAWGTSSRSSKLVHGGLRYLAQGHVLLTYHAVRERERLIREGPGLVDRLDFMLASYTGDRPSIWIFGVGLLAYDLLAGCWDHEYHGAKAFGEQVPQLDRHGLAGGFRYHDAQTDDSRLVLRVMREAVDAGGTVLTYAPATELILEGGQAVGVRVKDMAGSGQVAECRARAVINATGVWADRLRQQVKAPPRMRPLRGSHLIFSAERLPVKEAFTLQHPIDHRVMFVFPWEEMTVVGTTDLDHDLPLDEEPSISAQEVAYLMAAVEARFPTMRITLDDIISSYSGVRPVVNSGKADPSKETRDHVVWSEDGLITVTGGKLTTFRLIARDALKVAGQRLPGFKMPKQNLPLLNRMETTGDGWGSLPEGERRRLAGKYGADALKLIQAAQPGELERIPGCNVLWAELRWAARSEWVVHLDDLLLRRVRLGLLVPAGGQAFLPRIRAICQAELGWDDARWQREEGEYLERWRKHYSVPEASLIPDWRVMLAQSQAIWRPRAPELAAGAVSTASPAPAPAHARD</sequence>
<dbReference type="Gene3D" id="1.10.8.870">
    <property type="entry name" value="Alpha-glycerophosphate oxidase, cap domain"/>
    <property type="match status" value="1"/>
</dbReference>
<name>A0A1H8EQ87_STIAU</name>
<dbReference type="GO" id="GO:0006071">
    <property type="term" value="P:glycerol metabolic process"/>
    <property type="evidence" value="ECO:0007669"/>
    <property type="project" value="UniProtKB-KW"/>
</dbReference>
<feature type="domain" description="Alpha-glycerophosphate oxidase C-terminal" evidence="8">
    <location>
        <begin position="419"/>
        <end position="511"/>
    </location>
</feature>
<feature type="domain" description="FAD dependent oxidoreductase" evidence="7">
    <location>
        <begin position="25"/>
        <end position="377"/>
    </location>
</feature>
<dbReference type="InterPro" id="IPR038299">
    <property type="entry name" value="DAO_C_sf"/>
</dbReference>
<protein>
    <submittedName>
        <fullName evidence="9">Glycerol-3-phosphate dehydrogenase</fullName>
    </submittedName>
</protein>
<dbReference type="InterPro" id="IPR031656">
    <property type="entry name" value="DAO_C"/>
</dbReference>
<dbReference type="PRINTS" id="PR01001">
    <property type="entry name" value="FADG3PDH"/>
</dbReference>
<evidence type="ECO:0000256" key="3">
    <source>
        <dbReference type="ARBA" id="ARBA00022630"/>
    </source>
</evidence>
<reference evidence="10" key="1">
    <citation type="submission" date="2016-10" db="EMBL/GenBank/DDBJ databases">
        <authorList>
            <person name="Varghese N."/>
            <person name="Submissions S."/>
        </authorList>
    </citation>
    <scope>NUCLEOTIDE SEQUENCE [LARGE SCALE GENOMIC DNA]</scope>
    <source>
        <strain evidence="10">DSM 17044</strain>
    </source>
</reference>
<dbReference type="InterPro" id="IPR036188">
    <property type="entry name" value="FAD/NAD-bd_sf"/>
</dbReference>
<comment type="similarity">
    <text evidence="2">Belongs to the FAD-dependent glycerol-3-phosphate dehydrogenase family.</text>
</comment>
<dbReference type="InterPro" id="IPR000447">
    <property type="entry name" value="G3P_DH_FAD-dep"/>
</dbReference>
<evidence type="ECO:0000256" key="5">
    <source>
        <dbReference type="ARBA" id="ARBA00022827"/>
    </source>
</evidence>